<dbReference type="PANTHER" id="PTHR11311">
    <property type="entry name" value="SPONDIN"/>
    <property type="match status" value="1"/>
</dbReference>
<dbReference type="PROSITE" id="PS51019">
    <property type="entry name" value="REELIN"/>
    <property type="match status" value="1"/>
</dbReference>
<evidence type="ECO:0000256" key="4">
    <source>
        <dbReference type="ARBA" id="ARBA00022737"/>
    </source>
</evidence>
<name>A0A8R1DUD7_CAEJA</name>
<dbReference type="SMART" id="SM00209">
    <property type="entry name" value="TSP1"/>
    <property type="match status" value="1"/>
</dbReference>
<feature type="signal peptide" evidence="7">
    <location>
        <begin position="1"/>
        <end position="22"/>
    </location>
</feature>
<evidence type="ECO:0000313" key="10">
    <source>
        <dbReference type="EnsemblMetazoa" id="CJA10986.1"/>
    </source>
</evidence>
<sequence>MLRFIVTFQLILLLLFFVKNSSEDDGKCTIKPYEAKGDKSPGSNGYVIEINGTSAKSMDTSRGFIPGEIYKVSIRGWRTQHTVKTFRGFVISSLFEDNTSAGTWQVVKGHGDARTSPGCRRSGVSHSNLKSKTSVHMMWKAPEVSTGCVMFRASVIETKYVWFTEAEGLTVKFCVRKGSQILKPIDDPSATCCACDTAQYELEFTGIWSKNTHPKDYPTLEHLTHFTDMLGSSHSSNYSLWTIGGISTDGMKEIAEWGNTYKAEAEAKAKASEVRSLMKVKGLWFPDVQGTTKSQFFVNKYHHFVSLATMFGPSPDWCVGLSSVNLCLPDCSWADERTFDLQPFDAGTDSGPTYMSPNLPTEPREPIHWITTRLNAQSPFYNERSDTIPTLARVTLRRKNVTSSECKSDDVYKAEAHNITNTSEDEEYKDRRECMMTQWEPWSLCSATCGKGIRIRSRVYVFPIKAQVFQCHRQTTEKQFCNAKINECAGEFNVFENGQI</sequence>
<reference evidence="11" key="1">
    <citation type="submission" date="2010-08" db="EMBL/GenBank/DDBJ databases">
        <authorList>
            <consortium name="Caenorhabditis japonica Sequencing Consortium"/>
            <person name="Wilson R.K."/>
        </authorList>
    </citation>
    <scope>NUCLEOTIDE SEQUENCE [LARGE SCALE GENOMIC DNA]</scope>
    <source>
        <strain evidence="11">DF5081</strain>
    </source>
</reference>
<dbReference type="InterPro" id="IPR036383">
    <property type="entry name" value="TSP1_rpt_sf"/>
</dbReference>
<dbReference type="FunFam" id="2.60.40.2130:FF:000002">
    <property type="entry name" value="Putative Spondin-1"/>
    <property type="match status" value="1"/>
</dbReference>
<evidence type="ECO:0000256" key="6">
    <source>
        <dbReference type="ARBA" id="ARBA00030964"/>
    </source>
</evidence>
<keyword evidence="11" id="KW-1185">Reference proteome</keyword>
<evidence type="ECO:0000313" key="11">
    <source>
        <dbReference type="Proteomes" id="UP000005237"/>
    </source>
</evidence>
<dbReference type="InterPro" id="IPR038678">
    <property type="entry name" value="Spondin_N_sf"/>
</dbReference>
<dbReference type="InterPro" id="IPR000884">
    <property type="entry name" value="TSP1_rpt"/>
</dbReference>
<evidence type="ECO:0000256" key="5">
    <source>
        <dbReference type="ARBA" id="ARBA00022889"/>
    </source>
</evidence>
<keyword evidence="7" id="KW-0732">Signal</keyword>
<proteinExistence type="predicted"/>
<evidence type="ECO:0000259" key="9">
    <source>
        <dbReference type="PROSITE" id="PS51020"/>
    </source>
</evidence>
<evidence type="ECO:0000256" key="1">
    <source>
        <dbReference type="ARBA" id="ARBA00004498"/>
    </source>
</evidence>
<dbReference type="FunFam" id="2.60.40.4060:FF:000010">
    <property type="entry name" value="SPONdin (Extracellular matrix glycoprotein) family"/>
    <property type="match status" value="1"/>
</dbReference>
<organism evidence="10 11">
    <name type="scientific">Caenorhabditis japonica</name>
    <dbReference type="NCBI Taxonomy" id="281687"/>
    <lineage>
        <taxon>Eukaryota</taxon>
        <taxon>Metazoa</taxon>
        <taxon>Ecdysozoa</taxon>
        <taxon>Nematoda</taxon>
        <taxon>Chromadorea</taxon>
        <taxon>Rhabditida</taxon>
        <taxon>Rhabditina</taxon>
        <taxon>Rhabditomorpha</taxon>
        <taxon>Rhabditoidea</taxon>
        <taxon>Rhabditidae</taxon>
        <taxon>Peloderinae</taxon>
        <taxon>Caenorhabditis</taxon>
    </lineage>
</organism>
<feature type="domain" description="Spondin" evidence="9">
    <location>
        <begin position="188"/>
        <end position="379"/>
    </location>
</feature>
<evidence type="ECO:0000256" key="3">
    <source>
        <dbReference type="ARBA" id="ARBA00022530"/>
    </source>
</evidence>
<comment type="subcellular location">
    <subcellularLocation>
        <location evidence="1">Secreted</location>
        <location evidence="1">Extracellular space</location>
        <location evidence="1">Extracellular matrix</location>
    </subcellularLocation>
</comment>
<accession>A0A8R1DUD7</accession>
<dbReference type="NCBIfam" id="NF038123">
    <property type="entry name" value="NF038123_dom"/>
    <property type="match status" value="1"/>
</dbReference>
<dbReference type="GO" id="GO:0031012">
    <property type="term" value="C:extracellular matrix"/>
    <property type="evidence" value="ECO:0007669"/>
    <property type="project" value="TreeGrafter"/>
</dbReference>
<protein>
    <recommendedName>
        <fullName evidence="2">Spondin-1</fullName>
    </recommendedName>
    <alternativeName>
        <fullName evidence="6">F-spondin</fullName>
    </alternativeName>
</protein>
<feature type="domain" description="Reelin" evidence="8">
    <location>
        <begin position="13"/>
        <end position="188"/>
    </location>
</feature>
<keyword evidence="3" id="KW-0964">Secreted</keyword>
<dbReference type="Gene3D" id="2.60.40.2130">
    <property type="entry name" value="F-spondin domain"/>
    <property type="match status" value="1"/>
</dbReference>
<dbReference type="Gene3D" id="2.20.100.10">
    <property type="entry name" value="Thrombospondin type-1 (TSP1) repeat"/>
    <property type="match status" value="1"/>
</dbReference>
<reference evidence="10" key="2">
    <citation type="submission" date="2022-06" db="UniProtKB">
        <authorList>
            <consortium name="EnsemblMetazoa"/>
        </authorList>
    </citation>
    <scope>IDENTIFICATION</scope>
    <source>
        <strain evidence="10">DF5081</strain>
    </source>
</reference>
<dbReference type="InterPro" id="IPR042307">
    <property type="entry name" value="Reeler_sf"/>
</dbReference>
<keyword evidence="5" id="KW-0130">Cell adhesion</keyword>
<dbReference type="Gene3D" id="2.60.40.4060">
    <property type="entry name" value="Reeler domain"/>
    <property type="match status" value="1"/>
</dbReference>
<evidence type="ECO:0000256" key="2">
    <source>
        <dbReference type="ARBA" id="ARBA00019594"/>
    </source>
</evidence>
<dbReference type="InterPro" id="IPR009465">
    <property type="entry name" value="Spondin_N"/>
</dbReference>
<keyword evidence="4" id="KW-0677">Repeat</keyword>
<dbReference type="AlphaFoldDB" id="A0A8R1DUD7"/>
<dbReference type="PROSITE" id="PS51020">
    <property type="entry name" value="SPONDIN"/>
    <property type="match status" value="1"/>
</dbReference>
<dbReference type="SUPFAM" id="SSF82895">
    <property type="entry name" value="TSP-1 type 1 repeat"/>
    <property type="match status" value="1"/>
</dbReference>
<dbReference type="GO" id="GO:0007155">
    <property type="term" value="P:cell adhesion"/>
    <property type="evidence" value="ECO:0007669"/>
    <property type="project" value="UniProtKB-KW"/>
</dbReference>
<dbReference type="InterPro" id="IPR002861">
    <property type="entry name" value="Reeler_dom"/>
</dbReference>
<evidence type="ECO:0000256" key="7">
    <source>
        <dbReference type="SAM" id="SignalP"/>
    </source>
</evidence>
<dbReference type="CDD" id="cd08544">
    <property type="entry name" value="Reeler"/>
    <property type="match status" value="1"/>
</dbReference>
<dbReference type="Pfam" id="PF00090">
    <property type="entry name" value="TSP_1"/>
    <property type="match status" value="1"/>
</dbReference>
<dbReference type="PROSITE" id="PS50092">
    <property type="entry name" value="TSP1"/>
    <property type="match status" value="1"/>
</dbReference>
<dbReference type="PANTHER" id="PTHR11311:SF16">
    <property type="entry name" value="SPONDIN-1"/>
    <property type="match status" value="1"/>
</dbReference>
<dbReference type="Pfam" id="PF06468">
    <property type="entry name" value="Spond_N"/>
    <property type="match status" value="1"/>
</dbReference>
<dbReference type="Pfam" id="PF02014">
    <property type="entry name" value="Reeler"/>
    <property type="match status" value="1"/>
</dbReference>
<evidence type="ECO:0000259" key="8">
    <source>
        <dbReference type="PROSITE" id="PS51019"/>
    </source>
</evidence>
<dbReference type="Proteomes" id="UP000005237">
    <property type="component" value="Unassembled WGS sequence"/>
</dbReference>
<keyword evidence="3" id="KW-0272">Extracellular matrix</keyword>
<feature type="chain" id="PRO_5035941903" description="Spondin-1" evidence="7">
    <location>
        <begin position="23"/>
        <end position="500"/>
    </location>
</feature>
<dbReference type="EnsemblMetazoa" id="CJA10986.1">
    <property type="protein sequence ID" value="CJA10986.1"/>
    <property type="gene ID" value="WBGene00130190"/>
</dbReference>
<dbReference type="InterPro" id="IPR051418">
    <property type="entry name" value="Spondin/Thrombospondin_T1"/>
</dbReference>